<dbReference type="GO" id="GO:0000155">
    <property type="term" value="F:phosphorelay sensor kinase activity"/>
    <property type="evidence" value="ECO:0007669"/>
    <property type="project" value="InterPro"/>
</dbReference>
<evidence type="ECO:0000259" key="11">
    <source>
        <dbReference type="Pfam" id="PF02518"/>
    </source>
</evidence>
<evidence type="ECO:0000256" key="2">
    <source>
        <dbReference type="ARBA" id="ARBA00012438"/>
    </source>
</evidence>
<evidence type="ECO:0000256" key="10">
    <source>
        <dbReference type="SAM" id="Phobius"/>
    </source>
</evidence>
<feature type="compositionally biased region" description="Low complexity" evidence="9">
    <location>
        <begin position="475"/>
        <end position="484"/>
    </location>
</feature>
<keyword evidence="8" id="KW-0902">Two-component regulatory system</keyword>
<name>A0A6G9H6A0_9ACTN</name>
<dbReference type="InterPro" id="IPR036890">
    <property type="entry name" value="HATPase_C_sf"/>
</dbReference>
<keyword evidence="15" id="KW-1185">Reference proteome</keyword>
<keyword evidence="10" id="KW-0472">Membrane</keyword>
<dbReference type="SUPFAM" id="SSF55874">
    <property type="entry name" value="ATPase domain of HSP90 chaperone/DNA topoisomerase II/histidine kinase"/>
    <property type="match status" value="1"/>
</dbReference>
<evidence type="ECO:0000313" key="14">
    <source>
        <dbReference type="EMBL" id="QIQ06065.1"/>
    </source>
</evidence>
<keyword evidence="10" id="KW-1133">Transmembrane helix</keyword>
<evidence type="ECO:0000256" key="8">
    <source>
        <dbReference type="ARBA" id="ARBA00023012"/>
    </source>
</evidence>
<evidence type="ECO:0000256" key="5">
    <source>
        <dbReference type="ARBA" id="ARBA00022741"/>
    </source>
</evidence>
<evidence type="ECO:0000259" key="13">
    <source>
        <dbReference type="Pfam" id="PF23539"/>
    </source>
</evidence>
<evidence type="ECO:0000256" key="7">
    <source>
        <dbReference type="ARBA" id="ARBA00022840"/>
    </source>
</evidence>
<dbReference type="Gene3D" id="3.30.565.10">
    <property type="entry name" value="Histidine kinase-like ATPase, C-terminal domain"/>
    <property type="match status" value="1"/>
</dbReference>
<keyword evidence="10" id="KW-0812">Transmembrane</keyword>
<evidence type="ECO:0000256" key="9">
    <source>
        <dbReference type="SAM" id="MobiDB-lite"/>
    </source>
</evidence>
<feature type="region of interest" description="Disordered" evidence="9">
    <location>
        <begin position="419"/>
        <end position="497"/>
    </location>
</feature>
<keyword evidence="3" id="KW-0597">Phosphoprotein</keyword>
<evidence type="ECO:0000256" key="1">
    <source>
        <dbReference type="ARBA" id="ARBA00000085"/>
    </source>
</evidence>
<gene>
    <name evidence="14" type="ORF">HA039_30500</name>
</gene>
<dbReference type="Proteomes" id="UP000501179">
    <property type="component" value="Chromosome"/>
</dbReference>
<dbReference type="PANTHER" id="PTHR24421:SF10">
    <property type="entry name" value="NITRATE_NITRITE SENSOR PROTEIN NARQ"/>
    <property type="match status" value="1"/>
</dbReference>
<feature type="region of interest" description="Disordered" evidence="9">
    <location>
        <begin position="363"/>
        <end position="383"/>
    </location>
</feature>
<evidence type="ECO:0000256" key="6">
    <source>
        <dbReference type="ARBA" id="ARBA00022777"/>
    </source>
</evidence>
<evidence type="ECO:0000259" key="12">
    <source>
        <dbReference type="Pfam" id="PF07730"/>
    </source>
</evidence>
<dbReference type="EC" id="2.7.13.3" evidence="2"/>
<protein>
    <recommendedName>
        <fullName evidence="2">histidine kinase</fullName>
        <ecNumber evidence="2">2.7.13.3</ecNumber>
    </recommendedName>
</protein>
<proteinExistence type="predicted"/>
<evidence type="ECO:0000256" key="3">
    <source>
        <dbReference type="ARBA" id="ARBA00022553"/>
    </source>
</evidence>
<dbReference type="GO" id="GO:0016020">
    <property type="term" value="C:membrane"/>
    <property type="evidence" value="ECO:0007669"/>
    <property type="project" value="InterPro"/>
</dbReference>
<keyword evidence="6 14" id="KW-0418">Kinase</keyword>
<dbReference type="GO" id="GO:0046983">
    <property type="term" value="F:protein dimerization activity"/>
    <property type="evidence" value="ECO:0007669"/>
    <property type="project" value="InterPro"/>
</dbReference>
<dbReference type="EMBL" id="CP050177">
    <property type="protein sequence ID" value="QIQ06065.1"/>
    <property type="molecule type" value="Genomic_DNA"/>
</dbReference>
<dbReference type="Gene3D" id="1.20.5.1930">
    <property type="match status" value="1"/>
</dbReference>
<feature type="compositionally biased region" description="Low complexity" evidence="9">
    <location>
        <begin position="445"/>
        <end position="467"/>
    </location>
</feature>
<dbReference type="Pfam" id="PF07730">
    <property type="entry name" value="HisKA_3"/>
    <property type="match status" value="1"/>
</dbReference>
<feature type="domain" description="Signal transduction histidine kinase subgroup 3 dimerisation and phosphoacceptor" evidence="12">
    <location>
        <begin position="193"/>
        <end position="258"/>
    </location>
</feature>
<feature type="compositionally biased region" description="Low complexity" evidence="9">
    <location>
        <begin position="419"/>
        <end position="437"/>
    </location>
</feature>
<accession>A0A6G9H6A0</accession>
<evidence type="ECO:0000256" key="4">
    <source>
        <dbReference type="ARBA" id="ARBA00022679"/>
    </source>
</evidence>
<organism evidence="14 15">
    <name type="scientific">Streptomyces liangshanensis</name>
    <dbReference type="NCBI Taxonomy" id="2717324"/>
    <lineage>
        <taxon>Bacteria</taxon>
        <taxon>Bacillati</taxon>
        <taxon>Actinomycetota</taxon>
        <taxon>Actinomycetes</taxon>
        <taxon>Kitasatosporales</taxon>
        <taxon>Streptomycetaceae</taxon>
        <taxon>Streptomyces</taxon>
    </lineage>
</organism>
<feature type="domain" description="DUF7134" evidence="13">
    <location>
        <begin position="11"/>
        <end position="165"/>
    </location>
</feature>
<comment type="catalytic activity">
    <reaction evidence="1">
        <text>ATP + protein L-histidine = ADP + protein N-phospho-L-histidine.</text>
        <dbReference type="EC" id="2.7.13.3"/>
    </reaction>
</comment>
<dbReference type="InterPro" id="IPR003594">
    <property type="entry name" value="HATPase_dom"/>
</dbReference>
<feature type="domain" description="Histidine kinase/HSP90-like ATPase" evidence="11">
    <location>
        <begin position="318"/>
        <end position="417"/>
    </location>
</feature>
<keyword evidence="7" id="KW-0067">ATP-binding</keyword>
<dbReference type="KEGG" id="slia:HA039_30500"/>
<dbReference type="PANTHER" id="PTHR24421">
    <property type="entry name" value="NITRATE/NITRITE SENSOR PROTEIN NARX-RELATED"/>
    <property type="match status" value="1"/>
</dbReference>
<evidence type="ECO:0000313" key="15">
    <source>
        <dbReference type="Proteomes" id="UP000501179"/>
    </source>
</evidence>
<dbReference type="InterPro" id="IPR050482">
    <property type="entry name" value="Sensor_HK_TwoCompSys"/>
</dbReference>
<reference evidence="14 15" key="1">
    <citation type="submission" date="2020-03" db="EMBL/GenBank/DDBJ databases">
        <title>A novel species.</title>
        <authorList>
            <person name="Gao J."/>
        </authorList>
    </citation>
    <scope>NUCLEOTIDE SEQUENCE [LARGE SCALE GENOMIC DNA]</scope>
    <source>
        <strain evidence="14 15">QMT-12</strain>
    </source>
</reference>
<feature type="transmembrane region" description="Helical" evidence="10">
    <location>
        <begin position="140"/>
        <end position="158"/>
    </location>
</feature>
<dbReference type="InterPro" id="IPR055558">
    <property type="entry name" value="DUF7134"/>
</dbReference>
<sequence length="497" mass="51095">MQRLIETLLRLRRGHPWLTDLLLVVLVAVPPVIHEQPGWRPVWVQTSVYVALVLPLLWRRRRPVLVAALVTVAFWVQHVGEVWGHESGRGAVALAAVLITLTVRGLRRAAAATVLGVAGCVLLWIPAWQRDNTGPDARDVWLTPLALGLLLFGAWVFGEYVRARRAYVAECERRAALAESERLALARVAVAEERARIAREIHDVLAHSVSVMVLNAEGGRMMRTVDPAAVDSTLDVISATGREALDELRRLLDVLRTPDGDGDGGVPGVTGDAGHAGAVPTLSADLGRLVGRLNTSGTRAGLDLRGDQGGLPPGLTAQTYRIVQEALTNVVKHAPPDATIRVRVDTGTPGPGRQVRVRVENSAGAGGGALPGRPTPVPALSGHGLTGMRERTALYGGSVDAGPTPGGGYRVTATLRATAPGPTAGRATAPGSAAPGSTGPGPVGSGSTPPAPTAGRATALGSTAPGLTGSGSTGSGSTAPGLTAPGLTAPGLTAAVP</sequence>
<dbReference type="CDD" id="cd16917">
    <property type="entry name" value="HATPase_UhpB-NarQ-NarX-like"/>
    <property type="match status" value="1"/>
</dbReference>
<feature type="transmembrane region" description="Helical" evidence="10">
    <location>
        <begin position="110"/>
        <end position="128"/>
    </location>
</feature>
<keyword evidence="5" id="KW-0547">Nucleotide-binding</keyword>
<dbReference type="InterPro" id="IPR011712">
    <property type="entry name" value="Sig_transdc_His_kin_sub3_dim/P"/>
</dbReference>
<dbReference type="RefSeq" id="WP_167034775.1">
    <property type="nucleotide sequence ID" value="NZ_CP050177.1"/>
</dbReference>
<dbReference type="Pfam" id="PF23539">
    <property type="entry name" value="DUF7134"/>
    <property type="match status" value="1"/>
</dbReference>
<dbReference type="GO" id="GO:0005524">
    <property type="term" value="F:ATP binding"/>
    <property type="evidence" value="ECO:0007669"/>
    <property type="project" value="UniProtKB-KW"/>
</dbReference>
<dbReference type="AlphaFoldDB" id="A0A6G9H6A0"/>
<keyword evidence="4" id="KW-0808">Transferase</keyword>
<dbReference type="Pfam" id="PF02518">
    <property type="entry name" value="HATPase_c"/>
    <property type="match status" value="1"/>
</dbReference>